<organism evidence="1 2">
    <name type="scientific">Rhynchospora breviuscula</name>
    <dbReference type="NCBI Taxonomy" id="2022672"/>
    <lineage>
        <taxon>Eukaryota</taxon>
        <taxon>Viridiplantae</taxon>
        <taxon>Streptophyta</taxon>
        <taxon>Embryophyta</taxon>
        <taxon>Tracheophyta</taxon>
        <taxon>Spermatophyta</taxon>
        <taxon>Magnoliopsida</taxon>
        <taxon>Liliopsida</taxon>
        <taxon>Poales</taxon>
        <taxon>Cyperaceae</taxon>
        <taxon>Cyperoideae</taxon>
        <taxon>Rhynchosporeae</taxon>
        <taxon>Rhynchospora</taxon>
    </lineage>
</organism>
<dbReference type="EMBL" id="JAMQYH010000001">
    <property type="protein sequence ID" value="KAJ1701250.1"/>
    <property type="molecule type" value="Genomic_DNA"/>
</dbReference>
<reference evidence="1" key="1">
    <citation type="journal article" date="2022" name="Cell">
        <title>Repeat-based holocentromeres influence genome architecture and karyotype evolution.</title>
        <authorList>
            <person name="Hofstatter P.G."/>
            <person name="Thangavel G."/>
            <person name="Lux T."/>
            <person name="Neumann P."/>
            <person name="Vondrak T."/>
            <person name="Novak P."/>
            <person name="Zhang M."/>
            <person name="Costa L."/>
            <person name="Castellani M."/>
            <person name="Scott A."/>
            <person name="Toegelov H."/>
            <person name="Fuchs J."/>
            <person name="Mata-Sucre Y."/>
            <person name="Dias Y."/>
            <person name="Vanzela A.L.L."/>
            <person name="Huettel B."/>
            <person name="Almeida C.C.S."/>
            <person name="Simkova H."/>
            <person name="Souza G."/>
            <person name="Pedrosa-Harand A."/>
            <person name="Macas J."/>
            <person name="Mayer K.F.X."/>
            <person name="Houben A."/>
            <person name="Marques A."/>
        </authorList>
    </citation>
    <scope>NUCLEOTIDE SEQUENCE</scope>
    <source>
        <strain evidence="1">RhyBre1mFocal</strain>
    </source>
</reference>
<dbReference type="PANTHER" id="PTHR33879">
    <property type="entry name" value="17.6 KDA CLASS II HEAT SHOCK PROTEIN-RELATED"/>
    <property type="match status" value="1"/>
</dbReference>
<evidence type="ECO:0000313" key="1">
    <source>
        <dbReference type="EMBL" id="KAJ1701250.1"/>
    </source>
</evidence>
<gene>
    <name evidence="1" type="ORF">LUZ63_001029</name>
</gene>
<sequence>MRVHPISGLGKRNIAIRYHEGIAGRHQKKLRRLPHIFSRVLELPFTADADVAVEEGPTDFRFVASVDGIGAEVRAHMIQICPGVVKIVILDGLDVDSGLGSLCADGSDLEFNRWRFRLPQCTRPALATAEYVDGELVVTVPKDVVVV</sequence>
<accession>A0A9Q0HX70</accession>
<dbReference type="PANTHER" id="PTHR33879:SF3">
    <property type="entry name" value="17.6 KDA CLASS II HEAT SHOCK PROTEIN-RELATED"/>
    <property type="match status" value="1"/>
</dbReference>
<comment type="caution">
    <text evidence="1">The sequence shown here is derived from an EMBL/GenBank/DDBJ whole genome shotgun (WGS) entry which is preliminary data.</text>
</comment>
<dbReference type="OrthoDB" id="1922291at2759"/>
<protein>
    <recommendedName>
        <fullName evidence="3">SHSP domain-containing protein</fullName>
    </recommendedName>
</protein>
<keyword evidence="2" id="KW-1185">Reference proteome</keyword>
<evidence type="ECO:0008006" key="3">
    <source>
        <dbReference type="Google" id="ProtNLM"/>
    </source>
</evidence>
<evidence type="ECO:0000313" key="2">
    <source>
        <dbReference type="Proteomes" id="UP001151287"/>
    </source>
</evidence>
<proteinExistence type="predicted"/>
<dbReference type="AlphaFoldDB" id="A0A9Q0HX70"/>
<name>A0A9Q0HX70_9POAL</name>
<dbReference type="Proteomes" id="UP001151287">
    <property type="component" value="Unassembled WGS sequence"/>
</dbReference>